<gene>
    <name evidence="1" type="ORF">VPNG_00074</name>
</gene>
<sequence>MYCLYLVTSKFGRTRYLVTLNNRVVSVGRSHEHFKRVIDSSLKQFISAYDTKEQWLARHEDAIVDVQFMETSFQSKDILKTIQTMNLLGE</sequence>
<organism evidence="1 2">
    <name type="scientific">Vibrio phage VBP47</name>
    <dbReference type="NCBI Taxonomy" id="754073"/>
    <lineage>
        <taxon>Viruses</taxon>
        <taxon>Duplodnaviria</taxon>
        <taxon>Heunggongvirae</taxon>
        <taxon>Uroviricota</taxon>
        <taxon>Caudoviricetes</taxon>
        <taxon>Schitoviridae</taxon>
        <taxon>Fuhrmanvirinae</taxon>
        <taxon>Stoningtonvirus</taxon>
        <taxon>Stoningtonvirus VBP47</taxon>
    </lineage>
</organism>
<dbReference type="EMBL" id="HQ634194">
    <property type="protein sequence ID" value="AGH57098.1"/>
    <property type="molecule type" value="Genomic_DNA"/>
</dbReference>
<keyword evidence="2" id="KW-1185">Reference proteome</keyword>
<dbReference type="GeneID" id="15010701"/>
<proteinExistence type="predicted"/>
<name>M4SM58_9CAUD</name>
<evidence type="ECO:0000313" key="1">
    <source>
        <dbReference type="EMBL" id="AGH57098.1"/>
    </source>
</evidence>
<dbReference type="Proteomes" id="UP000204031">
    <property type="component" value="Segment"/>
</dbReference>
<reference evidence="1 2" key="1">
    <citation type="submission" date="2010-11" db="EMBL/GenBank/DDBJ databases">
        <title>The Genome Sequence of Vibrio phage VBP47.</title>
        <authorList>
            <consortium name="The Broad Institute Genome Sequencing Platform"/>
            <person name="Henn M.R."/>
            <person name="Wharam S."/>
            <person name="Gilg I."/>
            <person name="Martinez Martinez J."/>
            <person name="Wilson W."/>
            <person name="Levin J."/>
            <person name="Malboeuf C."/>
            <person name="Casali M."/>
            <person name="Russ C."/>
            <person name="Lennon N."/>
            <person name="Chapman S.B."/>
            <person name="Erlich R."/>
            <person name="Young S.K."/>
            <person name="Yandava C."/>
            <person name="Zeng Q."/>
            <person name="Fitzgerald M.F."/>
            <person name="Alvarado L."/>
            <person name="Anderson S."/>
            <person name="Berlin A."/>
            <person name="Chen Z."/>
            <person name="Freedman E."/>
            <person name="Gellesch M."/>
            <person name="Goldberg J."/>
            <person name="Green L."/>
            <person name="Griggs A."/>
            <person name="Gujja S."/>
            <person name="Heilman E."/>
            <person name="Heiman D."/>
            <person name="Hollinger A."/>
            <person name="Howarth C."/>
            <person name="Larson L."/>
            <person name="Mehta T."/>
            <person name="Neiman D."/>
            <person name="Pearson M."/>
            <person name="Roberts A."/>
            <person name="Ryan E."/>
            <person name="Saif S."/>
            <person name="Shea T."/>
            <person name="Shenoy N."/>
            <person name="Sisk P."/>
            <person name="Stolte C."/>
            <person name="Sykes S."/>
            <person name="White J."/>
            <person name="Haas B."/>
            <person name="Nusbaum C."/>
            <person name="Birren B."/>
        </authorList>
    </citation>
    <scope>NUCLEOTIDE SEQUENCE [LARGE SCALE GENOMIC DNA]</scope>
    <source>
        <strain evidence="1 2">VBP47</strain>
    </source>
</reference>
<protein>
    <submittedName>
        <fullName evidence="1">Uncharacterized protein</fullName>
    </submittedName>
</protein>
<dbReference type="KEGG" id="vg:15010701"/>
<accession>M4SM58</accession>
<evidence type="ECO:0000313" key="2">
    <source>
        <dbReference type="Proteomes" id="UP000204031"/>
    </source>
</evidence>
<dbReference type="RefSeq" id="YP_007674169.1">
    <property type="nucleotide sequence ID" value="NC_020848.1"/>
</dbReference>